<dbReference type="EMBL" id="JAPDFL010000001">
    <property type="protein sequence ID" value="MCW1934290.1"/>
    <property type="molecule type" value="Genomic_DNA"/>
</dbReference>
<evidence type="ECO:0000256" key="7">
    <source>
        <dbReference type="SAM" id="Phobius"/>
    </source>
</evidence>
<accession>A0ABT3H3N3</accession>
<keyword evidence="6 7" id="KW-0472">Membrane</keyword>
<evidence type="ECO:0000313" key="9">
    <source>
        <dbReference type="Proteomes" id="UP001208938"/>
    </source>
</evidence>
<evidence type="ECO:0000256" key="2">
    <source>
        <dbReference type="ARBA" id="ARBA00011006"/>
    </source>
</evidence>
<feature type="transmembrane region" description="Helical" evidence="7">
    <location>
        <begin position="53"/>
        <end position="73"/>
    </location>
</feature>
<comment type="subcellular location">
    <subcellularLocation>
        <location evidence="1">Cell membrane</location>
        <topology evidence="1">Multi-pass membrane protein</topology>
    </subcellularLocation>
</comment>
<organism evidence="8 9">
    <name type="scientific">Pararhodobacter zhoushanensis</name>
    <dbReference type="NCBI Taxonomy" id="2479545"/>
    <lineage>
        <taxon>Bacteria</taxon>
        <taxon>Pseudomonadati</taxon>
        <taxon>Pseudomonadota</taxon>
        <taxon>Alphaproteobacteria</taxon>
        <taxon>Rhodobacterales</taxon>
        <taxon>Paracoccaceae</taxon>
        <taxon>Pararhodobacter</taxon>
    </lineage>
</organism>
<dbReference type="Proteomes" id="UP001208938">
    <property type="component" value="Unassembled WGS sequence"/>
</dbReference>
<evidence type="ECO:0000256" key="3">
    <source>
        <dbReference type="ARBA" id="ARBA00022475"/>
    </source>
</evidence>
<comment type="similarity">
    <text evidence="2">Belongs to the UPF0410 family.</text>
</comment>
<dbReference type="Pfam" id="PF04226">
    <property type="entry name" value="Transgly_assoc"/>
    <property type="match status" value="1"/>
</dbReference>
<comment type="caution">
    <text evidence="8">The sequence shown here is derived from an EMBL/GenBank/DDBJ whole genome shotgun (WGS) entry which is preliminary data.</text>
</comment>
<keyword evidence="4 7" id="KW-0812">Transmembrane</keyword>
<proteinExistence type="inferred from homology"/>
<dbReference type="RefSeq" id="WP_264507098.1">
    <property type="nucleotide sequence ID" value="NZ_JAPDFL010000001.1"/>
</dbReference>
<evidence type="ECO:0000256" key="1">
    <source>
        <dbReference type="ARBA" id="ARBA00004651"/>
    </source>
</evidence>
<evidence type="ECO:0000256" key="4">
    <source>
        <dbReference type="ARBA" id="ARBA00022692"/>
    </source>
</evidence>
<gene>
    <name evidence="8" type="ORF">OKW52_19030</name>
</gene>
<keyword evidence="9" id="KW-1185">Reference proteome</keyword>
<keyword evidence="3" id="KW-1003">Cell membrane</keyword>
<evidence type="ECO:0000256" key="5">
    <source>
        <dbReference type="ARBA" id="ARBA00022989"/>
    </source>
</evidence>
<sequence length="78" mass="7976">MAAVLLLVVIGAAAGLLATRLMGMDADLPTAMLIGIVGALVGGFALRLVVTVGGCAITFVLAVLGAMVLIWLWQQVKR</sequence>
<name>A0ABT3H3N3_9RHOB</name>
<reference evidence="8 9" key="1">
    <citation type="submission" date="2022-10" db="EMBL/GenBank/DDBJ databases">
        <title>Pararhodobacter sp. nov., isolated from marine algae.</title>
        <authorList>
            <person name="Choi B.J."/>
            <person name="Kim J.M."/>
            <person name="Lee J.K."/>
            <person name="Choi D.G."/>
            <person name="Jeon C.O."/>
        </authorList>
    </citation>
    <scope>NUCLEOTIDE SEQUENCE [LARGE SCALE GENOMIC DNA]</scope>
    <source>
        <strain evidence="8 9">ZQ420</strain>
    </source>
</reference>
<evidence type="ECO:0000313" key="8">
    <source>
        <dbReference type="EMBL" id="MCW1934290.1"/>
    </source>
</evidence>
<keyword evidence="5 7" id="KW-1133">Transmembrane helix</keyword>
<evidence type="ECO:0000256" key="6">
    <source>
        <dbReference type="ARBA" id="ARBA00023136"/>
    </source>
</evidence>
<dbReference type="InterPro" id="IPR007341">
    <property type="entry name" value="Transgly_assoc"/>
</dbReference>
<protein>
    <submittedName>
        <fullName evidence="8">GlsB/YeaQ/YmgE family stress response membrane protein</fullName>
    </submittedName>
</protein>
<feature type="transmembrane region" description="Helical" evidence="7">
    <location>
        <begin position="28"/>
        <end position="46"/>
    </location>
</feature>